<evidence type="ECO:0000313" key="1">
    <source>
        <dbReference type="EMBL" id="ARF10681.1"/>
    </source>
</evidence>
<proteinExistence type="predicted"/>
<organism evidence="1">
    <name type="scientific">Hokovirus HKV1</name>
    <dbReference type="NCBI Taxonomy" id="1977638"/>
    <lineage>
        <taxon>Viruses</taxon>
        <taxon>Varidnaviria</taxon>
        <taxon>Bamfordvirae</taxon>
        <taxon>Nucleocytoviricota</taxon>
        <taxon>Megaviricetes</taxon>
        <taxon>Imitervirales</taxon>
        <taxon>Mimiviridae</taxon>
        <taxon>Klosneuvirinae</taxon>
        <taxon>Hokovirus</taxon>
    </lineage>
</organism>
<reference evidence="1" key="1">
    <citation type="journal article" date="2017" name="Science">
        <title>Giant viruses with an expanded complement of translation system components.</title>
        <authorList>
            <person name="Schulz F."/>
            <person name="Yutin N."/>
            <person name="Ivanova N.N."/>
            <person name="Ortega D.R."/>
            <person name="Lee T.K."/>
            <person name="Vierheilig J."/>
            <person name="Daims H."/>
            <person name="Horn M."/>
            <person name="Wagner M."/>
            <person name="Jensen G.J."/>
            <person name="Kyrpides N.C."/>
            <person name="Koonin E.V."/>
            <person name="Woyke T."/>
        </authorList>
    </citation>
    <scope>NUCLEOTIDE SEQUENCE</scope>
    <source>
        <strain evidence="1">HKV1</strain>
    </source>
</reference>
<gene>
    <name evidence="1" type="ORF">Hokovirus_2_208</name>
</gene>
<sequence>MLIYKCYNFINMLSIKKIMDSPFYANSPLNSYKYNINEFNNFKANNKKIGKVIYALNNFPDKMFDYVFKEYEDVANNFYTIDLHKHSGPLCKCSELKNMNNFCQTFTYNFDNFYYSYNNFVNDLQTRRYIFIRINIHNTNNNGHVNCIIIDKFREYILFFDSLNNIEYDINKFKDIFHIIEVILGKNFKVINMHNIGYNSRYFSSLQSYDLFCQTYIFLAFLLIINNKKIRYSSYKMLFDNEINSEKLGLFLFFMYNLIKNDDNFKNINYEFYFPGNYLQNIVNTLIFKYKNKSDNNYKNINISDDDIINLD</sequence>
<protein>
    <submittedName>
        <fullName evidence="1">Uncharacterized protein</fullName>
    </submittedName>
</protein>
<accession>A0A1V0SG76</accession>
<dbReference type="EMBL" id="KY684104">
    <property type="protein sequence ID" value="ARF10681.1"/>
    <property type="molecule type" value="Genomic_DNA"/>
</dbReference>
<name>A0A1V0SG76_9VIRU</name>